<comment type="similarity">
    <text evidence="3 11">Belongs to the class-II pyridoxal-phosphate-dependent aminotransferase family. Histidinol-phosphate aminotransferase subfamily.</text>
</comment>
<dbReference type="Gene3D" id="3.90.1150.10">
    <property type="entry name" value="Aspartate Aminotransferase, domain 1"/>
    <property type="match status" value="1"/>
</dbReference>
<comment type="catalytic activity">
    <reaction evidence="10 11">
        <text>L-histidinol phosphate + 2-oxoglutarate = 3-(imidazol-4-yl)-2-oxopropyl phosphate + L-glutamate</text>
        <dbReference type="Rhea" id="RHEA:23744"/>
        <dbReference type="ChEBI" id="CHEBI:16810"/>
        <dbReference type="ChEBI" id="CHEBI:29985"/>
        <dbReference type="ChEBI" id="CHEBI:57766"/>
        <dbReference type="ChEBI" id="CHEBI:57980"/>
        <dbReference type="EC" id="2.6.1.9"/>
    </reaction>
</comment>
<keyword evidence="8 11" id="KW-0663">Pyridoxal phosphate</keyword>
<evidence type="ECO:0000313" key="13">
    <source>
        <dbReference type="EMBL" id="MBC2593293.1"/>
    </source>
</evidence>
<dbReference type="GO" id="GO:0004400">
    <property type="term" value="F:histidinol-phosphate transaminase activity"/>
    <property type="evidence" value="ECO:0007669"/>
    <property type="project" value="UniProtKB-UniRule"/>
</dbReference>
<dbReference type="InterPro" id="IPR004839">
    <property type="entry name" value="Aminotransferase_I/II_large"/>
</dbReference>
<evidence type="ECO:0000256" key="7">
    <source>
        <dbReference type="ARBA" id="ARBA00022679"/>
    </source>
</evidence>
<dbReference type="PANTHER" id="PTHR42885">
    <property type="entry name" value="HISTIDINOL-PHOSPHATE AMINOTRANSFERASE-RELATED"/>
    <property type="match status" value="1"/>
</dbReference>
<keyword evidence="7 11" id="KW-0808">Transferase</keyword>
<evidence type="ECO:0000256" key="2">
    <source>
        <dbReference type="ARBA" id="ARBA00005011"/>
    </source>
</evidence>
<dbReference type="Pfam" id="PF00155">
    <property type="entry name" value="Aminotran_1_2"/>
    <property type="match status" value="1"/>
</dbReference>
<keyword evidence="6 11" id="KW-0028">Amino-acid biosynthesis</keyword>
<evidence type="ECO:0000313" key="14">
    <source>
        <dbReference type="Proteomes" id="UP000546464"/>
    </source>
</evidence>
<organism evidence="13 14">
    <name type="scientific">Ruficoccus amylovorans</name>
    <dbReference type="NCBI Taxonomy" id="1804625"/>
    <lineage>
        <taxon>Bacteria</taxon>
        <taxon>Pseudomonadati</taxon>
        <taxon>Verrucomicrobiota</taxon>
        <taxon>Opitutia</taxon>
        <taxon>Puniceicoccales</taxon>
        <taxon>Cerasicoccaceae</taxon>
        <taxon>Ruficoccus</taxon>
    </lineage>
</organism>
<dbReference type="PROSITE" id="PS00105">
    <property type="entry name" value="AA_TRANSFER_CLASS_1"/>
    <property type="match status" value="1"/>
</dbReference>
<dbReference type="InterPro" id="IPR004838">
    <property type="entry name" value="NHTrfase_class1_PyrdxlP-BS"/>
</dbReference>
<comment type="caution">
    <text evidence="13">The sequence shown here is derived from an EMBL/GenBank/DDBJ whole genome shotgun (WGS) entry which is preliminary data.</text>
</comment>
<dbReference type="CDD" id="cd00609">
    <property type="entry name" value="AAT_like"/>
    <property type="match status" value="1"/>
</dbReference>
<dbReference type="InterPro" id="IPR005861">
    <property type="entry name" value="HisP_aminotrans"/>
</dbReference>
<evidence type="ECO:0000256" key="5">
    <source>
        <dbReference type="ARBA" id="ARBA00022576"/>
    </source>
</evidence>
<dbReference type="Proteomes" id="UP000546464">
    <property type="component" value="Unassembled WGS sequence"/>
</dbReference>
<evidence type="ECO:0000256" key="11">
    <source>
        <dbReference type="HAMAP-Rule" id="MF_01023"/>
    </source>
</evidence>
<comment type="subunit">
    <text evidence="4 11">Homodimer.</text>
</comment>
<proteinExistence type="inferred from homology"/>
<reference evidence="13 14" key="1">
    <citation type="submission" date="2020-07" db="EMBL/GenBank/DDBJ databases">
        <authorList>
            <person name="Feng X."/>
        </authorList>
    </citation>
    <scope>NUCLEOTIDE SEQUENCE [LARGE SCALE GENOMIC DNA]</scope>
    <source>
        <strain evidence="13 14">JCM31066</strain>
    </source>
</reference>
<evidence type="ECO:0000256" key="4">
    <source>
        <dbReference type="ARBA" id="ARBA00011738"/>
    </source>
</evidence>
<evidence type="ECO:0000256" key="10">
    <source>
        <dbReference type="ARBA" id="ARBA00047481"/>
    </source>
</evidence>
<gene>
    <name evidence="11 13" type="primary">hisC</name>
    <name evidence="13" type="ORF">H5P28_03365</name>
</gene>
<name>A0A842H9X0_9BACT</name>
<dbReference type="EMBL" id="JACHVB010000013">
    <property type="protein sequence ID" value="MBC2593293.1"/>
    <property type="molecule type" value="Genomic_DNA"/>
</dbReference>
<evidence type="ECO:0000256" key="1">
    <source>
        <dbReference type="ARBA" id="ARBA00001933"/>
    </source>
</evidence>
<dbReference type="InterPro" id="IPR015424">
    <property type="entry name" value="PyrdxlP-dep_Trfase"/>
</dbReference>
<keyword evidence="14" id="KW-1185">Reference proteome</keyword>
<evidence type="ECO:0000256" key="6">
    <source>
        <dbReference type="ARBA" id="ARBA00022605"/>
    </source>
</evidence>
<comment type="cofactor">
    <cofactor evidence="1 11">
        <name>pyridoxal 5'-phosphate</name>
        <dbReference type="ChEBI" id="CHEBI:597326"/>
    </cofactor>
</comment>
<feature type="modified residue" description="N6-(pyridoxal phosphate)lysine" evidence="11">
    <location>
        <position position="219"/>
    </location>
</feature>
<accession>A0A842H9X0</accession>
<dbReference type="Gene3D" id="3.40.640.10">
    <property type="entry name" value="Type I PLP-dependent aspartate aminotransferase-like (Major domain)"/>
    <property type="match status" value="1"/>
</dbReference>
<sequence length="368" mass="40404">MSKGYNPLSRANPHIRRLHAYVPGQQPSGGDWVKLNTNENPYPPSPKVLEAIRGELDGEGTRLRLYPNPLSIPLRQALAAHHGLKPDQVLAGNGADDVLNLLMRAFAGPERAAGMTVPSYSLYEVLAEVQQAKMIEVAFDRSMKLDPKAIGDCGANIFFLTSPNAPTGVGFTRKEVEAAASAFEGILVIDETYAPFAGEDAVALLARHPNVVIVRSFSKAFSLAGLRVGYALASAEIIEVLDRVRESYNLDRLAQAGALAALGDGAYYRQVTADILTVRSQMAEWYAFKGWFCYASATNFHFVEPRNSAGQSGPQVAESLYNALCARRVLVRYFPKHPLTQSFLRVTLGTEKEMQRYRDAVDSWLKIN</sequence>
<evidence type="ECO:0000256" key="8">
    <source>
        <dbReference type="ARBA" id="ARBA00022898"/>
    </source>
</evidence>
<keyword evidence="5 11" id="KW-0032">Aminotransferase</keyword>
<dbReference type="InterPro" id="IPR015421">
    <property type="entry name" value="PyrdxlP-dep_Trfase_major"/>
</dbReference>
<keyword evidence="9 11" id="KW-0368">Histidine biosynthesis</keyword>
<dbReference type="AlphaFoldDB" id="A0A842H9X0"/>
<dbReference type="RefSeq" id="WP_185674303.1">
    <property type="nucleotide sequence ID" value="NZ_JACHVB010000013.1"/>
</dbReference>
<dbReference type="UniPathway" id="UPA00031">
    <property type="reaction ID" value="UER00012"/>
</dbReference>
<dbReference type="InterPro" id="IPR015422">
    <property type="entry name" value="PyrdxlP-dep_Trfase_small"/>
</dbReference>
<evidence type="ECO:0000256" key="9">
    <source>
        <dbReference type="ARBA" id="ARBA00023102"/>
    </source>
</evidence>
<feature type="domain" description="Aminotransferase class I/classII large" evidence="12">
    <location>
        <begin position="31"/>
        <end position="360"/>
    </location>
</feature>
<protein>
    <recommendedName>
        <fullName evidence="11">Histidinol-phosphate aminotransferase</fullName>
        <ecNumber evidence="11">2.6.1.9</ecNumber>
    </recommendedName>
    <alternativeName>
        <fullName evidence="11">Imidazole acetol-phosphate transaminase</fullName>
    </alternativeName>
</protein>
<dbReference type="EC" id="2.6.1.9" evidence="11"/>
<dbReference type="NCBIfam" id="TIGR01141">
    <property type="entry name" value="hisC"/>
    <property type="match status" value="1"/>
</dbReference>
<evidence type="ECO:0000259" key="12">
    <source>
        <dbReference type="Pfam" id="PF00155"/>
    </source>
</evidence>
<dbReference type="PANTHER" id="PTHR42885:SF2">
    <property type="entry name" value="HISTIDINOL-PHOSPHATE AMINOTRANSFERASE"/>
    <property type="match status" value="1"/>
</dbReference>
<dbReference type="GO" id="GO:0000105">
    <property type="term" value="P:L-histidine biosynthetic process"/>
    <property type="evidence" value="ECO:0007669"/>
    <property type="project" value="UniProtKB-UniRule"/>
</dbReference>
<dbReference type="SUPFAM" id="SSF53383">
    <property type="entry name" value="PLP-dependent transferases"/>
    <property type="match status" value="1"/>
</dbReference>
<evidence type="ECO:0000256" key="3">
    <source>
        <dbReference type="ARBA" id="ARBA00007970"/>
    </source>
</evidence>
<dbReference type="HAMAP" id="MF_01023">
    <property type="entry name" value="HisC_aminotrans_2"/>
    <property type="match status" value="1"/>
</dbReference>
<dbReference type="GO" id="GO:0030170">
    <property type="term" value="F:pyridoxal phosphate binding"/>
    <property type="evidence" value="ECO:0007669"/>
    <property type="project" value="InterPro"/>
</dbReference>
<comment type="pathway">
    <text evidence="2 11">Amino-acid biosynthesis; L-histidine biosynthesis; L-histidine from 5-phospho-alpha-D-ribose 1-diphosphate: step 7/9.</text>
</comment>